<protein>
    <submittedName>
        <fullName evidence="3">N-acetylmuramoyl-L-alanine amidase</fullName>
    </submittedName>
</protein>
<dbReference type="Pfam" id="PF01520">
    <property type="entry name" value="Amidase_3"/>
    <property type="match status" value="1"/>
</dbReference>
<evidence type="ECO:0000313" key="4">
    <source>
        <dbReference type="Proteomes" id="UP000190105"/>
    </source>
</evidence>
<gene>
    <name evidence="3" type="ORF">SAMN05443428_11372</name>
</gene>
<dbReference type="InterPro" id="IPR002508">
    <property type="entry name" value="MurNAc-LAA_cat"/>
</dbReference>
<dbReference type="PANTHER" id="PTHR30404:SF0">
    <property type="entry name" value="N-ACETYLMURAMOYL-L-ALANINE AMIDASE AMIC"/>
    <property type="match status" value="1"/>
</dbReference>
<evidence type="ECO:0000259" key="2">
    <source>
        <dbReference type="SMART" id="SM00646"/>
    </source>
</evidence>
<feature type="domain" description="MurNAc-LAA" evidence="2">
    <location>
        <begin position="113"/>
        <end position="225"/>
    </location>
</feature>
<dbReference type="Proteomes" id="UP000190105">
    <property type="component" value="Unassembled WGS sequence"/>
</dbReference>
<dbReference type="GO" id="GO:0030288">
    <property type="term" value="C:outer membrane-bounded periplasmic space"/>
    <property type="evidence" value="ECO:0007669"/>
    <property type="project" value="TreeGrafter"/>
</dbReference>
<dbReference type="RefSeq" id="WP_242948728.1">
    <property type="nucleotide sequence ID" value="NZ_FUYH01000013.1"/>
</dbReference>
<name>A0A1T4XUJ2_9CLOT</name>
<dbReference type="SUPFAM" id="SSF53187">
    <property type="entry name" value="Zn-dependent exopeptidases"/>
    <property type="match status" value="1"/>
</dbReference>
<dbReference type="AlphaFoldDB" id="A0A1T4XUJ2"/>
<dbReference type="CDD" id="cd02696">
    <property type="entry name" value="MurNAc-LAA"/>
    <property type="match status" value="1"/>
</dbReference>
<proteinExistence type="predicted"/>
<reference evidence="4" key="1">
    <citation type="submission" date="2017-02" db="EMBL/GenBank/DDBJ databases">
        <authorList>
            <person name="Varghese N."/>
            <person name="Submissions S."/>
        </authorList>
    </citation>
    <scope>NUCLEOTIDE SEQUENCE [LARGE SCALE GENOMIC DNA]</scope>
    <source>
        <strain evidence="4">USBA 833</strain>
    </source>
</reference>
<dbReference type="EMBL" id="FUYH01000013">
    <property type="protein sequence ID" value="SKA93226.1"/>
    <property type="molecule type" value="Genomic_DNA"/>
</dbReference>
<evidence type="ECO:0000313" key="3">
    <source>
        <dbReference type="EMBL" id="SKA93226.1"/>
    </source>
</evidence>
<keyword evidence="4" id="KW-1185">Reference proteome</keyword>
<evidence type="ECO:0000256" key="1">
    <source>
        <dbReference type="ARBA" id="ARBA00022801"/>
    </source>
</evidence>
<dbReference type="InterPro" id="IPR050695">
    <property type="entry name" value="N-acetylmuramoyl_amidase_3"/>
</dbReference>
<dbReference type="GO" id="GO:0009253">
    <property type="term" value="P:peptidoglycan catabolic process"/>
    <property type="evidence" value="ECO:0007669"/>
    <property type="project" value="InterPro"/>
</dbReference>
<dbReference type="NCBIfam" id="TIGR02883">
    <property type="entry name" value="spore_cwlD"/>
    <property type="match status" value="1"/>
</dbReference>
<dbReference type="STRING" id="1147123.SAMN05443428_11372"/>
<dbReference type="PANTHER" id="PTHR30404">
    <property type="entry name" value="N-ACETYLMURAMOYL-L-ALANINE AMIDASE"/>
    <property type="match status" value="1"/>
</dbReference>
<dbReference type="InterPro" id="IPR014234">
    <property type="entry name" value="Spore_CwlD"/>
</dbReference>
<dbReference type="SMART" id="SM00646">
    <property type="entry name" value="Ami_3"/>
    <property type="match status" value="1"/>
</dbReference>
<organism evidence="3 4">
    <name type="scientific">Caloramator quimbayensis</name>
    <dbReference type="NCBI Taxonomy" id="1147123"/>
    <lineage>
        <taxon>Bacteria</taxon>
        <taxon>Bacillati</taxon>
        <taxon>Bacillota</taxon>
        <taxon>Clostridia</taxon>
        <taxon>Eubacteriales</taxon>
        <taxon>Clostridiaceae</taxon>
        <taxon>Caloramator</taxon>
    </lineage>
</organism>
<accession>A0A1T4XUJ2</accession>
<dbReference type="Gene3D" id="3.40.630.40">
    <property type="entry name" value="Zn-dependent exopeptidases"/>
    <property type="match status" value="1"/>
</dbReference>
<dbReference type="GO" id="GO:0008745">
    <property type="term" value="F:N-acetylmuramoyl-L-alanine amidase activity"/>
    <property type="evidence" value="ECO:0007669"/>
    <property type="project" value="InterPro"/>
</dbReference>
<sequence length="236" mass="27013">MNKNIKQLILVLFIAAFITTFDYGYMNVFIAKLMPTGHRVIIVDAGHGGMDGGAIGKSGTIEKNINLEIAKKLKAYIEESGDVCIMIREVDEGLYSQINANETKKRQDLKKRKEIIKENNADAFISIHLNSFPQAQYYGAQVFYPKGDENSKLFAKIVQEELIKTLNRNNKRVEKETDVYYIILNNNIPSILVECGFLSNPEEERLLNDENYQNKVAWALYCGIMKYFATYKNDMQ</sequence>
<keyword evidence="1" id="KW-0378">Hydrolase</keyword>